<evidence type="ECO:0000313" key="2">
    <source>
        <dbReference type="EMBL" id="KIR61713.1"/>
    </source>
</evidence>
<protein>
    <submittedName>
        <fullName evidence="2">Uncharacterized protein</fullName>
    </submittedName>
</protein>
<proteinExistence type="predicted"/>
<name>A0A0D0VLU2_9ACTN</name>
<evidence type="ECO:0000313" key="3">
    <source>
        <dbReference type="Proteomes" id="UP000032254"/>
    </source>
</evidence>
<sequence length="65" mass="6760">MEMKLGLHYWTFSTPADPAAIAPTLAETDRVAGHLFAEGGRLGPGEARAQAGAAVTRPALAGTRR</sequence>
<dbReference type="AlphaFoldDB" id="A0A0D0VLU2"/>
<evidence type="ECO:0000256" key="1">
    <source>
        <dbReference type="SAM" id="MobiDB-lite"/>
    </source>
</evidence>
<gene>
    <name evidence="2" type="ORF">TK50_29700</name>
</gene>
<reference evidence="2 3" key="1">
    <citation type="submission" date="2015-01" db="EMBL/GenBank/DDBJ databases">
        <title>Sequencing and annotation of Micromonospora carbonacea strain JXNU-1 genome.</title>
        <authorList>
            <person name="Long Z."/>
            <person name="Huang Y."/>
            <person name="Jiang Y."/>
        </authorList>
    </citation>
    <scope>NUCLEOTIDE SEQUENCE [LARGE SCALE GENOMIC DNA]</scope>
    <source>
        <strain evidence="2 3">JXNU-1</strain>
    </source>
</reference>
<accession>A0A0D0VLU2</accession>
<organism evidence="2 3">
    <name type="scientific">Micromonospora haikouensis</name>
    <dbReference type="NCBI Taxonomy" id="686309"/>
    <lineage>
        <taxon>Bacteria</taxon>
        <taxon>Bacillati</taxon>
        <taxon>Actinomycetota</taxon>
        <taxon>Actinomycetes</taxon>
        <taxon>Micromonosporales</taxon>
        <taxon>Micromonosporaceae</taxon>
        <taxon>Micromonospora</taxon>
    </lineage>
</organism>
<comment type="caution">
    <text evidence="2">The sequence shown here is derived from an EMBL/GenBank/DDBJ whole genome shotgun (WGS) entry which is preliminary data.</text>
</comment>
<dbReference type="PATRIC" id="fig|47853.6.peg.6226"/>
<feature type="region of interest" description="Disordered" evidence="1">
    <location>
        <begin position="46"/>
        <end position="65"/>
    </location>
</feature>
<keyword evidence="3" id="KW-1185">Reference proteome</keyword>
<dbReference type="EMBL" id="JXSX01000003">
    <property type="protein sequence ID" value="KIR61713.1"/>
    <property type="molecule type" value="Genomic_DNA"/>
</dbReference>
<dbReference type="Proteomes" id="UP000032254">
    <property type="component" value="Unassembled WGS sequence"/>
</dbReference>